<evidence type="ECO:0000256" key="2">
    <source>
        <dbReference type="ARBA" id="ARBA00022448"/>
    </source>
</evidence>
<evidence type="ECO:0000256" key="5">
    <source>
        <dbReference type="ARBA" id="ARBA00023136"/>
    </source>
</evidence>
<feature type="transmembrane region" description="Helical" evidence="6">
    <location>
        <begin position="126"/>
        <end position="158"/>
    </location>
</feature>
<dbReference type="Pfam" id="PF13520">
    <property type="entry name" value="AA_permease_2"/>
    <property type="match status" value="1"/>
</dbReference>
<evidence type="ECO:0000313" key="8">
    <source>
        <dbReference type="Proteomes" id="UP001521785"/>
    </source>
</evidence>
<accession>A0ABR3R666</accession>
<protein>
    <recommendedName>
        <fullName evidence="9">Amino acid transporter</fullName>
    </recommendedName>
</protein>
<dbReference type="PANTHER" id="PTHR45649:SF41">
    <property type="entry name" value="TRANSPORTER, PUTATIVE (EUROFUNG)-RELATED"/>
    <property type="match status" value="1"/>
</dbReference>
<dbReference type="PIRSF" id="PIRSF006060">
    <property type="entry name" value="AA_transporter"/>
    <property type="match status" value="1"/>
</dbReference>
<keyword evidence="8" id="KW-1185">Reference proteome</keyword>
<sequence>MVKIDSSVVALAEDQIANRTVPNALPAKYLGTAADRHDMLILGKTQQLKRNFDLISMLGFSSTAVISWEIIPVFLVWNLIDGGTPIVFWGLIIGAIGMSFVYASLAEMASQYHWVSEFAPPSFQKGLSYCVGWLTAIAWQVYLAGTCFIVGSLVQGLIALNNPNYVYHRWHGTLLTIAVVVLSATYNVVLAKRLPILGQLLLVLQVVGLFGTVIPLWVTAPKGQASQVLFEVENNGGWDNKGLSAMIGLAPIVGVLNGYDCIAHMCKYNALLCMGRTNLFSIAEEINDASKVLPIAMISSVSLNIVLLLTMGITLIFCLGDLDNVVNTSTGQPFIQIYYNATQSHSGTSVMVAISIILIVFCGVNEVATSSRQIW</sequence>
<feature type="transmembrane region" description="Helical" evidence="6">
    <location>
        <begin position="292"/>
        <end position="317"/>
    </location>
</feature>
<keyword evidence="3 6" id="KW-0812">Transmembrane</keyword>
<dbReference type="EMBL" id="JAKJXO020000010">
    <property type="protein sequence ID" value="KAL1599683.1"/>
    <property type="molecule type" value="Genomic_DNA"/>
</dbReference>
<dbReference type="PANTHER" id="PTHR45649">
    <property type="entry name" value="AMINO-ACID PERMEASE BAT1"/>
    <property type="match status" value="1"/>
</dbReference>
<evidence type="ECO:0000256" key="3">
    <source>
        <dbReference type="ARBA" id="ARBA00022692"/>
    </source>
</evidence>
<feature type="transmembrane region" description="Helical" evidence="6">
    <location>
        <begin position="240"/>
        <end position="259"/>
    </location>
</feature>
<feature type="transmembrane region" description="Helical" evidence="6">
    <location>
        <begin position="54"/>
        <end position="80"/>
    </location>
</feature>
<evidence type="ECO:0008006" key="9">
    <source>
        <dbReference type="Google" id="ProtNLM"/>
    </source>
</evidence>
<keyword evidence="5 6" id="KW-0472">Membrane</keyword>
<comment type="subcellular location">
    <subcellularLocation>
        <location evidence="1">Membrane</location>
        <topology evidence="1">Multi-pass membrane protein</topology>
    </subcellularLocation>
</comment>
<keyword evidence="2" id="KW-0813">Transport</keyword>
<evidence type="ECO:0000256" key="1">
    <source>
        <dbReference type="ARBA" id="ARBA00004141"/>
    </source>
</evidence>
<organism evidence="7 8">
    <name type="scientific">Paraconiothyrium brasiliense</name>
    <dbReference type="NCBI Taxonomy" id="300254"/>
    <lineage>
        <taxon>Eukaryota</taxon>
        <taxon>Fungi</taxon>
        <taxon>Dikarya</taxon>
        <taxon>Ascomycota</taxon>
        <taxon>Pezizomycotina</taxon>
        <taxon>Dothideomycetes</taxon>
        <taxon>Pleosporomycetidae</taxon>
        <taxon>Pleosporales</taxon>
        <taxon>Massarineae</taxon>
        <taxon>Didymosphaeriaceae</taxon>
        <taxon>Paraconiothyrium</taxon>
    </lineage>
</organism>
<keyword evidence="4 6" id="KW-1133">Transmembrane helix</keyword>
<evidence type="ECO:0000256" key="4">
    <source>
        <dbReference type="ARBA" id="ARBA00022989"/>
    </source>
</evidence>
<feature type="transmembrane region" description="Helical" evidence="6">
    <location>
        <begin position="348"/>
        <end position="368"/>
    </location>
</feature>
<comment type="caution">
    <text evidence="7">The sequence shown here is derived from an EMBL/GenBank/DDBJ whole genome shotgun (WGS) entry which is preliminary data.</text>
</comment>
<proteinExistence type="predicted"/>
<evidence type="ECO:0000313" key="7">
    <source>
        <dbReference type="EMBL" id="KAL1599683.1"/>
    </source>
</evidence>
<dbReference type="Proteomes" id="UP001521785">
    <property type="component" value="Unassembled WGS sequence"/>
</dbReference>
<dbReference type="Gene3D" id="1.20.1740.10">
    <property type="entry name" value="Amino acid/polyamine transporter I"/>
    <property type="match status" value="1"/>
</dbReference>
<dbReference type="InterPro" id="IPR002293">
    <property type="entry name" value="AA/rel_permease1"/>
</dbReference>
<name>A0ABR3R666_9PLEO</name>
<reference evidence="7 8" key="1">
    <citation type="submission" date="2024-02" db="EMBL/GenBank/DDBJ databases">
        <title>De novo assembly and annotation of 12 fungi associated with fruit tree decline syndrome in Ontario, Canada.</title>
        <authorList>
            <person name="Sulman M."/>
            <person name="Ellouze W."/>
            <person name="Ilyukhin E."/>
        </authorList>
    </citation>
    <scope>NUCLEOTIDE SEQUENCE [LARGE SCALE GENOMIC DNA]</scope>
    <source>
        <strain evidence="7 8">M42-189</strain>
    </source>
</reference>
<gene>
    <name evidence="7" type="ORF">SLS60_007486</name>
</gene>
<feature type="transmembrane region" description="Helical" evidence="6">
    <location>
        <begin position="170"/>
        <end position="189"/>
    </location>
</feature>
<feature type="transmembrane region" description="Helical" evidence="6">
    <location>
        <begin position="86"/>
        <end position="105"/>
    </location>
</feature>
<evidence type="ECO:0000256" key="6">
    <source>
        <dbReference type="SAM" id="Phobius"/>
    </source>
</evidence>
<feature type="transmembrane region" description="Helical" evidence="6">
    <location>
        <begin position="201"/>
        <end position="220"/>
    </location>
</feature>